<dbReference type="SUPFAM" id="SSF75005">
    <property type="entry name" value="Arabinanase/levansucrase/invertase"/>
    <property type="match status" value="1"/>
</dbReference>
<gene>
    <name evidence="6" type="ORF">FB458_1834</name>
</gene>
<dbReference type="InterPro" id="IPR051214">
    <property type="entry name" value="GH32_Enzymes"/>
</dbReference>
<dbReference type="OrthoDB" id="9776657at2"/>
<evidence type="ECO:0000259" key="5">
    <source>
        <dbReference type="Pfam" id="PF00251"/>
    </source>
</evidence>
<dbReference type="PANTHER" id="PTHR43101:SF1">
    <property type="entry name" value="BETA-FRUCTOSIDASE"/>
    <property type="match status" value="1"/>
</dbReference>
<evidence type="ECO:0000256" key="1">
    <source>
        <dbReference type="ARBA" id="ARBA00009902"/>
    </source>
</evidence>
<evidence type="ECO:0000256" key="2">
    <source>
        <dbReference type="ARBA" id="ARBA00012758"/>
    </source>
</evidence>
<evidence type="ECO:0000313" key="6">
    <source>
        <dbReference type="EMBL" id="TQJ08742.1"/>
    </source>
</evidence>
<proteinExistence type="inferred from homology"/>
<feature type="domain" description="Glycosyl hydrolase family 32 N-terminal" evidence="5">
    <location>
        <begin position="6"/>
        <end position="304"/>
    </location>
</feature>
<protein>
    <recommendedName>
        <fullName evidence="2">beta-fructofuranosidase</fullName>
        <ecNumber evidence="2">3.2.1.26</ecNumber>
    </recommendedName>
</protein>
<evidence type="ECO:0000256" key="4">
    <source>
        <dbReference type="ARBA" id="ARBA00023295"/>
    </source>
</evidence>
<name>A0A542E066_9MICO</name>
<organism evidence="6 7">
    <name type="scientific">Lapillicoccus jejuensis</name>
    <dbReference type="NCBI Taxonomy" id="402171"/>
    <lineage>
        <taxon>Bacteria</taxon>
        <taxon>Bacillati</taxon>
        <taxon>Actinomycetota</taxon>
        <taxon>Actinomycetes</taxon>
        <taxon>Micrococcales</taxon>
        <taxon>Intrasporangiaceae</taxon>
        <taxon>Lapillicoccus</taxon>
    </lineage>
</organism>
<reference evidence="6 7" key="1">
    <citation type="submission" date="2019-06" db="EMBL/GenBank/DDBJ databases">
        <title>Sequencing the genomes of 1000 actinobacteria strains.</title>
        <authorList>
            <person name="Klenk H.-P."/>
        </authorList>
    </citation>
    <scope>NUCLEOTIDE SEQUENCE [LARGE SCALE GENOMIC DNA]</scope>
    <source>
        <strain evidence="6 7">DSM 18607</strain>
    </source>
</reference>
<dbReference type="SMART" id="SM00640">
    <property type="entry name" value="Glyco_32"/>
    <property type="match status" value="1"/>
</dbReference>
<dbReference type="GO" id="GO:0005975">
    <property type="term" value="P:carbohydrate metabolic process"/>
    <property type="evidence" value="ECO:0007669"/>
    <property type="project" value="InterPro"/>
</dbReference>
<dbReference type="PANTHER" id="PTHR43101">
    <property type="entry name" value="BETA-FRUCTOSIDASE"/>
    <property type="match status" value="1"/>
</dbReference>
<comment type="caution">
    <text evidence="6">The sequence shown here is derived from an EMBL/GenBank/DDBJ whole genome shotgun (WGS) entry which is preliminary data.</text>
</comment>
<evidence type="ECO:0000313" key="7">
    <source>
        <dbReference type="Proteomes" id="UP000317893"/>
    </source>
</evidence>
<comment type="similarity">
    <text evidence="1">Belongs to the glycosyl hydrolase 32 family.</text>
</comment>
<keyword evidence="7" id="KW-1185">Reference proteome</keyword>
<dbReference type="Gene3D" id="2.115.10.20">
    <property type="entry name" value="Glycosyl hydrolase domain, family 43"/>
    <property type="match status" value="1"/>
</dbReference>
<dbReference type="AlphaFoldDB" id="A0A542E066"/>
<dbReference type="EC" id="3.2.1.26" evidence="2"/>
<accession>A0A542E066</accession>
<dbReference type="InterPro" id="IPR013148">
    <property type="entry name" value="Glyco_hydro_32_N"/>
</dbReference>
<keyword evidence="4" id="KW-0326">Glycosidase</keyword>
<dbReference type="InterPro" id="IPR023296">
    <property type="entry name" value="Glyco_hydro_beta-prop_sf"/>
</dbReference>
<dbReference type="EMBL" id="VFMN01000001">
    <property type="protein sequence ID" value="TQJ08742.1"/>
    <property type="molecule type" value="Genomic_DNA"/>
</dbReference>
<dbReference type="InterPro" id="IPR001362">
    <property type="entry name" value="Glyco_hydro_32"/>
</dbReference>
<evidence type="ECO:0000256" key="3">
    <source>
        <dbReference type="ARBA" id="ARBA00022801"/>
    </source>
</evidence>
<keyword evidence="3" id="KW-0378">Hydrolase</keyword>
<dbReference type="RefSeq" id="WP_141848218.1">
    <property type="nucleotide sequence ID" value="NZ_BAAAPR010000004.1"/>
</dbReference>
<sequence length="407" mass="43823">MPAAYHPRPRRGWLNDPNGMIFRGGRWHVFFQHNPAAARHHAIAWGHLSSEDLVRWHAHPVAFGPEPGAVDAFGCWSGVATDLGDHVAVLYTGAEVTPADTTVCLRRSLDDDLETWSAPQVVAAQAQVPAEVGLVEMRDPFLLEAGGRRWALLGAALSVEGERRPALLLWDASDLEHWEFAGVWLDHTDPVLAGCAPAQIWECPQLLDVDGTAVLLVSRWVDDRLEGVAQVLGELGVDEQGRPSFAARAGGDLDSGPSCYAPQVAVDDDGPWLLGWVKEDGVPQRTDGTDDPDAQVGCLTLVRRPVLVEDDVRWRTDPRCEALLGDPVAWADGDEVPAAAQVVVPRGGRLERGGTSLDLPPGAQAWVDGDVVETYPGDAVPATTRAAGSGGWRLSAQQARVRVVRTP</sequence>
<dbReference type="Proteomes" id="UP000317893">
    <property type="component" value="Unassembled WGS sequence"/>
</dbReference>
<dbReference type="Pfam" id="PF00251">
    <property type="entry name" value="Glyco_hydro_32N"/>
    <property type="match status" value="1"/>
</dbReference>
<dbReference type="InterPro" id="IPR018053">
    <property type="entry name" value="Glyco_hydro_32_AS"/>
</dbReference>
<dbReference type="CDD" id="cd08996">
    <property type="entry name" value="GH32_FFase"/>
    <property type="match status" value="1"/>
</dbReference>
<dbReference type="GO" id="GO:0004564">
    <property type="term" value="F:beta-fructofuranosidase activity"/>
    <property type="evidence" value="ECO:0007669"/>
    <property type="project" value="UniProtKB-EC"/>
</dbReference>
<dbReference type="PROSITE" id="PS00609">
    <property type="entry name" value="GLYCOSYL_HYDROL_F32"/>
    <property type="match status" value="1"/>
</dbReference>